<dbReference type="EMBL" id="LXQA010056391">
    <property type="protein sequence ID" value="MCI04752.1"/>
    <property type="molecule type" value="Genomic_DNA"/>
</dbReference>
<proteinExistence type="predicted"/>
<comment type="caution">
    <text evidence="1">The sequence shown here is derived from an EMBL/GenBank/DDBJ whole genome shotgun (WGS) entry which is preliminary data.</text>
</comment>
<reference evidence="1 2" key="1">
    <citation type="journal article" date="2018" name="Front. Plant Sci.">
        <title>Red Clover (Trifolium pratense) and Zigzag Clover (T. medium) - A Picture of Genomic Similarities and Differences.</title>
        <authorList>
            <person name="Dluhosova J."/>
            <person name="Istvanek J."/>
            <person name="Nedelnik J."/>
            <person name="Repkova J."/>
        </authorList>
    </citation>
    <scope>NUCLEOTIDE SEQUENCE [LARGE SCALE GENOMIC DNA]</scope>
    <source>
        <strain evidence="2">cv. 10/8</strain>
        <tissue evidence="1">Leaf</tissue>
    </source>
</reference>
<evidence type="ECO:0000313" key="1">
    <source>
        <dbReference type="EMBL" id="MCI04752.1"/>
    </source>
</evidence>
<name>A0A392NZ48_9FABA</name>
<evidence type="ECO:0000313" key="2">
    <source>
        <dbReference type="Proteomes" id="UP000265520"/>
    </source>
</evidence>
<dbReference type="Proteomes" id="UP000265520">
    <property type="component" value="Unassembled WGS sequence"/>
</dbReference>
<organism evidence="1 2">
    <name type="scientific">Trifolium medium</name>
    <dbReference type="NCBI Taxonomy" id="97028"/>
    <lineage>
        <taxon>Eukaryota</taxon>
        <taxon>Viridiplantae</taxon>
        <taxon>Streptophyta</taxon>
        <taxon>Embryophyta</taxon>
        <taxon>Tracheophyta</taxon>
        <taxon>Spermatophyta</taxon>
        <taxon>Magnoliopsida</taxon>
        <taxon>eudicotyledons</taxon>
        <taxon>Gunneridae</taxon>
        <taxon>Pentapetalae</taxon>
        <taxon>rosids</taxon>
        <taxon>fabids</taxon>
        <taxon>Fabales</taxon>
        <taxon>Fabaceae</taxon>
        <taxon>Papilionoideae</taxon>
        <taxon>50 kb inversion clade</taxon>
        <taxon>NPAAA clade</taxon>
        <taxon>Hologalegina</taxon>
        <taxon>IRL clade</taxon>
        <taxon>Trifolieae</taxon>
        <taxon>Trifolium</taxon>
    </lineage>
</organism>
<sequence>MMSEKARYKAIESDLDLFLAVEEALRGLEQWLCGKCVSICALSRACHHPDGLIQVTLTTGEVKSHIALKEALFKVVDAPGFV</sequence>
<accession>A0A392NZ48</accession>
<protein>
    <submittedName>
        <fullName evidence="1">Uncharacterized protein</fullName>
    </submittedName>
</protein>
<keyword evidence="2" id="KW-1185">Reference proteome</keyword>
<feature type="non-terminal residue" evidence="1">
    <location>
        <position position="82"/>
    </location>
</feature>
<dbReference type="AlphaFoldDB" id="A0A392NZ48"/>